<proteinExistence type="predicted"/>
<accession>A0ABV9KVN3</accession>
<comment type="caution">
    <text evidence="1">The sequence shown here is derived from an EMBL/GenBank/DDBJ whole genome shotgun (WGS) entry which is preliminary data.</text>
</comment>
<organism evidence="1 2">
    <name type="scientific">Dysgonomonas termitidis</name>
    <dbReference type="NCBI Taxonomy" id="1516126"/>
    <lineage>
        <taxon>Bacteria</taxon>
        <taxon>Pseudomonadati</taxon>
        <taxon>Bacteroidota</taxon>
        <taxon>Bacteroidia</taxon>
        <taxon>Bacteroidales</taxon>
        <taxon>Dysgonomonadaceae</taxon>
        <taxon>Dysgonomonas</taxon>
    </lineage>
</organism>
<keyword evidence="2" id="KW-1185">Reference proteome</keyword>
<name>A0ABV9KVN3_9BACT</name>
<dbReference type="EMBL" id="JBHSGN010000067">
    <property type="protein sequence ID" value="MFC4674053.1"/>
    <property type="molecule type" value="Genomic_DNA"/>
</dbReference>
<evidence type="ECO:0000313" key="1">
    <source>
        <dbReference type="EMBL" id="MFC4674053.1"/>
    </source>
</evidence>
<evidence type="ECO:0000313" key="2">
    <source>
        <dbReference type="Proteomes" id="UP001596023"/>
    </source>
</evidence>
<reference evidence="2" key="1">
    <citation type="journal article" date="2019" name="Int. J. Syst. Evol. Microbiol.">
        <title>The Global Catalogue of Microorganisms (GCM) 10K type strain sequencing project: providing services to taxonomists for standard genome sequencing and annotation.</title>
        <authorList>
            <consortium name="The Broad Institute Genomics Platform"/>
            <consortium name="The Broad Institute Genome Sequencing Center for Infectious Disease"/>
            <person name="Wu L."/>
            <person name="Ma J."/>
        </authorList>
    </citation>
    <scope>NUCLEOTIDE SEQUENCE [LARGE SCALE GENOMIC DNA]</scope>
    <source>
        <strain evidence="2">CCUG 66188</strain>
    </source>
</reference>
<dbReference type="Proteomes" id="UP001596023">
    <property type="component" value="Unassembled WGS sequence"/>
</dbReference>
<sequence>METKEFEGIDIPEQITDPEEREVFALLKKAQNLMDKKHVGYALLVLFDESKIAISFQGDCQNCLERIIRKVLQIDNKFISIVIKALSMYFFDKAHNSTDNTDSDDAKVQELIRHAFKNDPAGN</sequence>
<dbReference type="RefSeq" id="WP_379995953.1">
    <property type="nucleotide sequence ID" value="NZ_JBHSGN010000067.1"/>
</dbReference>
<gene>
    <name evidence="1" type="ORF">ACFO6W_10130</name>
</gene>
<protein>
    <submittedName>
        <fullName evidence="1">Uncharacterized protein</fullName>
    </submittedName>
</protein>